<comment type="subunit">
    <text evidence="4">Part of the Bam complex, which is composed of the outer membrane protein BamA, and four lipoproteins BamB, BamC, BamD and BamE.</text>
</comment>
<dbReference type="InterPro" id="IPR026592">
    <property type="entry name" value="BamE"/>
</dbReference>
<evidence type="ECO:0000256" key="4">
    <source>
        <dbReference type="HAMAP-Rule" id="MF_00925"/>
    </source>
</evidence>
<dbReference type="PANTHER" id="PTHR37482:SF1">
    <property type="entry name" value="OUTER MEMBRANE PROTEIN ASSEMBLY FACTOR BAME"/>
    <property type="match status" value="1"/>
</dbReference>
<dbReference type="PATRIC" id="fig|1141660.3.peg.2499"/>
<dbReference type="GO" id="GO:0043165">
    <property type="term" value="P:Gram-negative-bacterium-type cell outer membrane assembly"/>
    <property type="evidence" value="ECO:0007669"/>
    <property type="project" value="UniProtKB-UniRule"/>
</dbReference>
<dbReference type="PROSITE" id="PS51257">
    <property type="entry name" value="PROKAR_LIPOPROTEIN"/>
    <property type="match status" value="1"/>
</dbReference>
<dbReference type="EMBL" id="AKKN01000010">
    <property type="protein sequence ID" value="EKT55799.1"/>
    <property type="molecule type" value="Genomic_DNA"/>
</dbReference>
<feature type="compositionally biased region" description="Polar residues" evidence="5">
    <location>
        <begin position="122"/>
        <end position="144"/>
    </location>
</feature>
<keyword evidence="4" id="KW-0449">Lipoprotein</keyword>
<dbReference type="GO" id="GO:0051205">
    <property type="term" value="P:protein insertion into membrane"/>
    <property type="evidence" value="ECO:0007669"/>
    <property type="project" value="UniProtKB-UniRule"/>
</dbReference>
<evidence type="ECO:0000256" key="3">
    <source>
        <dbReference type="ARBA" id="ARBA00023237"/>
    </source>
</evidence>
<evidence type="ECO:0000313" key="9">
    <source>
        <dbReference type="Proteomes" id="UP000010290"/>
    </source>
</evidence>
<feature type="domain" description="Outer membrane protein assembly factor BamE" evidence="7">
    <location>
        <begin position="35"/>
        <end position="103"/>
    </location>
</feature>
<gene>
    <name evidence="4" type="primary">bamE</name>
    <name evidence="8" type="ORF">OO7_12529</name>
</gene>
<evidence type="ECO:0000256" key="2">
    <source>
        <dbReference type="ARBA" id="ARBA00023136"/>
    </source>
</evidence>
<comment type="similarity">
    <text evidence="4">Belongs to the BamE family.</text>
</comment>
<dbReference type="Proteomes" id="UP000010290">
    <property type="component" value="Chromosome"/>
</dbReference>
<dbReference type="PANTHER" id="PTHR37482">
    <property type="entry name" value="OUTER MEMBRANE PROTEIN ASSEMBLY FACTOR BAME"/>
    <property type="match status" value="1"/>
</dbReference>
<evidence type="ECO:0000256" key="6">
    <source>
        <dbReference type="SAM" id="SignalP"/>
    </source>
</evidence>
<feature type="chain" id="PRO_5009016397" description="Outer membrane protein assembly factor BamE" evidence="6">
    <location>
        <begin position="24"/>
        <end position="165"/>
    </location>
</feature>
<keyword evidence="4" id="KW-0564">Palmitate</keyword>
<protein>
    <recommendedName>
        <fullName evidence="4">Outer membrane protein assembly factor BamE</fullName>
    </recommendedName>
</protein>
<dbReference type="HOGENOM" id="CLU_083835_2_2_6"/>
<keyword evidence="1 4" id="KW-0732">Signal</keyword>
<feature type="signal peptide" evidence="6">
    <location>
        <begin position="1"/>
        <end position="23"/>
    </location>
</feature>
<evidence type="ECO:0000313" key="8">
    <source>
        <dbReference type="EMBL" id="EKT55799.1"/>
    </source>
</evidence>
<evidence type="ECO:0000259" key="7">
    <source>
        <dbReference type="Pfam" id="PF04355"/>
    </source>
</evidence>
<accession>K8W5J6</accession>
<comment type="subcellular location">
    <subcellularLocation>
        <location evidence="4">Cell outer membrane</location>
        <topology evidence="4">Lipid-anchor</topology>
    </subcellularLocation>
</comment>
<feature type="compositionally biased region" description="Basic and acidic residues" evidence="5">
    <location>
        <begin position="145"/>
        <end position="158"/>
    </location>
</feature>
<organism evidence="8 9">
    <name type="scientific">Providencia sneebia DSM 19967</name>
    <dbReference type="NCBI Taxonomy" id="1141660"/>
    <lineage>
        <taxon>Bacteria</taxon>
        <taxon>Pseudomonadati</taxon>
        <taxon>Pseudomonadota</taxon>
        <taxon>Gammaproteobacteria</taxon>
        <taxon>Enterobacterales</taxon>
        <taxon>Morganellaceae</taxon>
        <taxon>Providencia</taxon>
    </lineage>
</organism>
<sequence>MRYKLLTAVALSLALMSSGCSMMERLVYHPDINQGNYLTAKDVAKIQKGMTQQQVAYTLGTPMLTDPFGTQTWYYVFRQELGHDPVQQETLTLIFDRNGILTEMKNEKTLADQKMMEKTEIQDTSSNTSESSVNQANSVEPTADTQHEEKVVEAEAPKKQKMLSK</sequence>
<keyword evidence="3 4" id="KW-0998">Cell outer membrane</keyword>
<keyword evidence="2 4" id="KW-0472">Membrane</keyword>
<proteinExistence type="inferred from homology"/>
<reference evidence="8 9" key="1">
    <citation type="journal article" date="2012" name="BMC Genomics">
        <title>Comparative genomics of bacteria in the genus Providencia isolated from wild Drosophila melanogaster.</title>
        <authorList>
            <person name="Galac M.R."/>
            <person name="Lazzaro B.P."/>
        </authorList>
    </citation>
    <scope>NUCLEOTIDE SEQUENCE [LARGE SCALE GENOMIC DNA]</scope>
    <source>
        <strain evidence="8 9">DSM 19967</strain>
    </source>
</reference>
<dbReference type="GO" id="GO:0030674">
    <property type="term" value="F:protein-macromolecule adaptor activity"/>
    <property type="evidence" value="ECO:0007669"/>
    <property type="project" value="TreeGrafter"/>
</dbReference>
<dbReference type="HAMAP" id="MF_00925">
    <property type="entry name" value="OM_assembly_BamE"/>
    <property type="match status" value="1"/>
</dbReference>
<dbReference type="InterPro" id="IPR007450">
    <property type="entry name" value="BamE_dom"/>
</dbReference>
<evidence type="ECO:0000256" key="1">
    <source>
        <dbReference type="ARBA" id="ARBA00022729"/>
    </source>
</evidence>
<dbReference type="NCBIfam" id="NF008585">
    <property type="entry name" value="PRK11548.1"/>
    <property type="match status" value="1"/>
</dbReference>
<dbReference type="GO" id="GO:1990063">
    <property type="term" value="C:Bam protein complex"/>
    <property type="evidence" value="ECO:0007669"/>
    <property type="project" value="TreeGrafter"/>
</dbReference>
<feature type="region of interest" description="Disordered" evidence="5">
    <location>
        <begin position="116"/>
        <end position="165"/>
    </location>
</feature>
<dbReference type="InterPro" id="IPR037873">
    <property type="entry name" value="BamE-like"/>
</dbReference>
<dbReference type="AlphaFoldDB" id="K8W5J6"/>
<dbReference type="Pfam" id="PF04355">
    <property type="entry name" value="BamE"/>
    <property type="match status" value="1"/>
</dbReference>
<name>K8W5J6_9GAMM</name>
<dbReference type="RefSeq" id="WP_008916268.1">
    <property type="nucleotide sequence ID" value="NZ_CM001773.1"/>
</dbReference>
<evidence type="ECO:0000256" key="5">
    <source>
        <dbReference type="SAM" id="MobiDB-lite"/>
    </source>
</evidence>
<comment type="function">
    <text evidence="4">Part of the outer membrane protein assembly complex, which is involved in assembly and insertion of beta-barrel proteins into the outer membrane.</text>
</comment>
<dbReference type="Gene3D" id="3.30.1450.10">
    <property type="match status" value="1"/>
</dbReference>
<keyword evidence="9" id="KW-1185">Reference proteome</keyword>
<comment type="caution">
    <text evidence="8">The sequence shown here is derived from an EMBL/GenBank/DDBJ whole genome shotgun (WGS) entry which is preliminary data.</text>
</comment>